<evidence type="ECO:0000313" key="2">
    <source>
        <dbReference type="Proteomes" id="UP001596513"/>
    </source>
</evidence>
<dbReference type="RefSeq" id="WP_380207359.1">
    <property type="nucleotide sequence ID" value="NZ_JBHTEK010000007.1"/>
</dbReference>
<comment type="caution">
    <text evidence="1">The sequence shown here is derived from an EMBL/GenBank/DDBJ whole genome shotgun (WGS) entry which is preliminary data.</text>
</comment>
<proteinExistence type="predicted"/>
<dbReference type="EMBL" id="JBHTEK010000007">
    <property type="protein sequence ID" value="MFC7671314.1"/>
    <property type="molecule type" value="Genomic_DNA"/>
</dbReference>
<reference evidence="2" key="1">
    <citation type="journal article" date="2019" name="Int. J. Syst. Evol. Microbiol.">
        <title>The Global Catalogue of Microorganisms (GCM) 10K type strain sequencing project: providing services to taxonomists for standard genome sequencing and annotation.</title>
        <authorList>
            <consortium name="The Broad Institute Genomics Platform"/>
            <consortium name="The Broad Institute Genome Sequencing Center for Infectious Disease"/>
            <person name="Wu L."/>
            <person name="Ma J."/>
        </authorList>
    </citation>
    <scope>NUCLEOTIDE SEQUENCE [LARGE SCALE GENOMIC DNA]</scope>
    <source>
        <strain evidence="2">JCM 19635</strain>
    </source>
</reference>
<protein>
    <submittedName>
        <fullName evidence="1">Uncharacterized protein</fullName>
    </submittedName>
</protein>
<keyword evidence="2" id="KW-1185">Reference proteome</keyword>
<accession>A0ABW2UEP6</accession>
<evidence type="ECO:0000313" key="1">
    <source>
        <dbReference type="EMBL" id="MFC7671314.1"/>
    </source>
</evidence>
<sequence>MWPPEELAVLQGGRCVATVPLRPGEWEAIRRALPAPHHLQSLEAFRRALQGPPARS</sequence>
<name>A0ABW2UEP6_9BACT</name>
<gene>
    <name evidence="1" type="ORF">ACFQT0_30840</name>
</gene>
<dbReference type="Proteomes" id="UP001596513">
    <property type="component" value="Unassembled WGS sequence"/>
</dbReference>
<organism evidence="1 2">
    <name type="scientific">Hymenobacter humi</name>
    <dbReference type="NCBI Taxonomy" id="1411620"/>
    <lineage>
        <taxon>Bacteria</taxon>
        <taxon>Pseudomonadati</taxon>
        <taxon>Bacteroidota</taxon>
        <taxon>Cytophagia</taxon>
        <taxon>Cytophagales</taxon>
        <taxon>Hymenobacteraceae</taxon>
        <taxon>Hymenobacter</taxon>
    </lineage>
</organism>